<name>A0A8X8H0X2_9RHOB</name>
<reference evidence="1" key="1">
    <citation type="submission" date="2020-05" db="EMBL/GenBank/DDBJ databases">
        <title>Fertoebacter nigrum gen. nov., sp. nov., a new member of the family Rhodobacteraceae.</title>
        <authorList>
            <person name="Szuroczki S."/>
            <person name="Abbaszade G."/>
            <person name="Buni D."/>
            <person name="Schumann P."/>
            <person name="Toth E."/>
        </authorList>
    </citation>
    <scope>NUCLEOTIDE SEQUENCE</scope>
    <source>
        <strain evidence="1">RG-N-1a</strain>
    </source>
</reference>
<dbReference type="Pfam" id="PF10094">
    <property type="entry name" value="DUF2332"/>
    <property type="match status" value="1"/>
</dbReference>
<evidence type="ECO:0000313" key="1">
    <source>
        <dbReference type="EMBL" id="NUB44189.1"/>
    </source>
</evidence>
<organism evidence="1 2">
    <name type="scientific">Fertoeibacter niger</name>
    <dbReference type="NCBI Taxonomy" id="2656921"/>
    <lineage>
        <taxon>Bacteria</taxon>
        <taxon>Pseudomonadati</taxon>
        <taxon>Pseudomonadota</taxon>
        <taxon>Alphaproteobacteria</taxon>
        <taxon>Rhodobacterales</taxon>
        <taxon>Paracoccaceae</taxon>
        <taxon>Fertoeibacter</taxon>
    </lineage>
</organism>
<comment type="caution">
    <text evidence="1">The sequence shown here is derived from an EMBL/GenBank/DDBJ whole genome shotgun (WGS) entry which is preliminary data.</text>
</comment>
<dbReference type="Proteomes" id="UP000484076">
    <property type="component" value="Unassembled WGS sequence"/>
</dbReference>
<dbReference type="EMBL" id="WHUT02000003">
    <property type="protein sequence ID" value="NUB44189.1"/>
    <property type="molecule type" value="Genomic_DNA"/>
</dbReference>
<protein>
    <submittedName>
        <fullName evidence="1">DUF2332 family protein</fullName>
    </submittedName>
</protein>
<dbReference type="PIRSF" id="PIRSF012608">
    <property type="entry name" value="UCP012608"/>
    <property type="match status" value="1"/>
</dbReference>
<keyword evidence="2" id="KW-1185">Reference proteome</keyword>
<sequence>MLGSPFTARLLAMLADRLAPGSPLADRILGWPGDAGPSGDSVPLRLAGGLHALVQTGRDAALAAVYADTAAHTGDALWQPVAAALAAHENFLMAWLNSPPQTNEVRRAAVLIAAGHWLTARFGLPLVLSELGASAGLNLLWDRYALDLPGLRLGPDDPALVLSPDWRGALPPHCPPEIAARAGVDLNPLDPVADRLRLLAYIWADQTDRLTRTKAALAEAVRLRPPVARADAVDWLDTRLANRHAGHLHLVFHTIAWQYFPPAAQARGEALLAAAGARATADAPLARLAMEADATPGSAAVTLNLWPGNVRLVMGRADFHGRWVEWLASAP</sequence>
<dbReference type="InterPro" id="IPR011200">
    <property type="entry name" value="UCP012608"/>
</dbReference>
<proteinExistence type="predicted"/>
<evidence type="ECO:0000313" key="2">
    <source>
        <dbReference type="Proteomes" id="UP000484076"/>
    </source>
</evidence>
<dbReference type="AlphaFoldDB" id="A0A8X8H0X2"/>
<gene>
    <name evidence="1" type="ORF">GEU84_007330</name>
</gene>
<accession>A0A8X8H0X2</accession>